<accession>A0A154PJN1</accession>
<sequence length="59" mass="6979">MICITKQRVRLSLSIPYHQLLIQESQTTTDRRGDEDDDLSDGTWQIHCLDEEFRVTSKR</sequence>
<reference evidence="1 2" key="1">
    <citation type="submission" date="2015-07" db="EMBL/GenBank/DDBJ databases">
        <title>The genome of Dufourea novaeangliae.</title>
        <authorList>
            <person name="Pan H."/>
            <person name="Kapheim K."/>
        </authorList>
    </citation>
    <scope>NUCLEOTIDE SEQUENCE [LARGE SCALE GENOMIC DNA]</scope>
    <source>
        <strain evidence="1">0120121106</strain>
        <tissue evidence="1">Whole body</tissue>
    </source>
</reference>
<evidence type="ECO:0000313" key="1">
    <source>
        <dbReference type="EMBL" id="KZC11997.1"/>
    </source>
</evidence>
<organism evidence="1 2">
    <name type="scientific">Dufourea novaeangliae</name>
    <name type="common">Sweat bee</name>
    <dbReference type="NCBI Taxonomy" id="178035"/>
    <lineage>
        <taxon>Eukaryota</taxon>
        <taxon>Metazoa</taxon>
        <taxon>Ecdysozoa</taxon>
        <taxon>Arthropoda</taxon>
        <taxon>Hexapoda</taxon>
        <taxon>Insecta</taxon>
        <taxon>Pterygota</taxon>
        <taxon>Neoptera</taxon>
        <taxon>Endopterygota</taxon>
        <taxon>Hymenoptera</taxon>
        <taxon>Apocrita</taxon>
        <taxon>Aculeata</taxon>
        <taxon>Apoidea</taxon>
        <taxon>Anthophila</taxon>
        <taxon>Halictidae</taxon>
        <taxon>Rophitinae</taxon>
        <taxon>Dufourea</taxon>
    </lineage>
</organism>
<dbReference type="EMBL" id="KQ434936">
    <property type="protein sequence ID" value="KZC11997.1"/>
    <property type="molecule type" value="Genomic_DNA"/>
</dbReference>
<dbReference type="AlphaFoldDB" id="A0A154PJN1"/>
<keyword evidence="2" id="KW-1185">Reference proteome</keyword>
<gene>
    <name evidence="1" type="ORF">WN55_03502</name>
</gene>
<dbReference type="Proteomes" id="UP000076502">
    <property type="component" value="Unassembled WGS sequence"/>
</dbReference>
<protein>
    <submittedName>
        <fullName evidence="1">Uncharacterized protein</fullName>
    </submittedName>
</protein>
<name>A0A154PJN1_DUFNO</name>
<evidence type="ECO:0000313" key="2">
    <source>
        <dbReference type="Proteomes" id="UP000076502"/>
    </source>
</evidence>
<proteinExistence type="predicted"/>